<keyword evidence="3" id="KW-0804">Transcription</keyword>
<keyword evidence="1" id="KW-0805">Transcription regulation</keyword>
<dbReference type="InterPro" id="IPR000792">
    <property type="entry name" value="Tscrpt_reg_LuxR_C"/>
</dbReference>
<evidence type="ECO:0000259" key="4">
    <source>
        <dbReference type="PROSITE" id="PS50043"/>
    </source>
</evidence>
<evidence type="ECO:0000313" key="5">
    <source>
        <dbReference type="EMBL" id="TDW62130.1"/>
    </source>
</evidence>
<dbReference type="EMBL" id="SODO01000001">
    <property type="protein sequence ID" value="TDW62130.1"/>
    <property type="molecule type" value="Genomic_DNA"/>
</dbReference>
<dbReference type="Pfam" id="PF00196">
    <property type="entry name" value="GerE"/>
    <property type="match status" value="1"/>
</dbReference>
<accession>A0ABY2F2S0</accession>
<feature type="domain" description="HTH luxR-type" evidence="4">
    <location>
        <begin position="193"/>
        <end position="258"/>
    </location>
</feature>
<dbReference type="Proteomes" id="UP000295058">
    <property type="component" value="Unassembled WGS sequence"/>
</dbReference>
<gene>
    <name evidence="5" type="ORF">LY04_00181</name>
</gene>
<dbReference type="PANTHER" id="PTHR44688:SF16">
    <property type="entry name" value="DNA-BINDING TRANSCRIPTIONAL ACTIVATOR DEVR_DOSR"/>
    <property type="match status" value="1"/>
</dbReference>
<dbReference type="RefSeq" id="WP_243832746.1">
    <property type="nucleotide sequence ID" value="NZ_NQJF01000001.1"/>
</dbReference>
<dbReference type="SUPFAM" id="SSF46894">
    <property type="entry name" value="C-terminal effector domain of the bipartite response regulators"/>
    <property type="match status" value="1"/>
</dbReference>
<dbReference type="Gene3D" id="1.10.10.10">
    <property type="entry name" value="Winged helix-like DNA-binding domain superfamily/Winged helix DNA-binding domain"/>
    <property type="match status" value="1"/>
</dbReference>
<evidence type="ECO:0000256" key="2">
    <source>
        <dbReference type="ARBA" id="ARBA00023125"/>
    </source>
</evidence>
<comment type="caution">
    <text evidence="5">The sequence shown here is derived from an EMBL/GenBank/DDBJ whole genome shotgun (WGS) entry which is preliminary data.</text>
</comment>
<proteinExistence type="predicted"/>
<dbReference type="PRINTS" id="PR00038">
    <property type="entry name" value="HTHLUXR"/>
</dbReference>
<evidence type="ECO:0000256" key="3">
    <source>
        <dbReference type="ARBA" id="ARBA00023163"/>
    </source>
</evidence>
<sequence>MMTEPDGTLLAQVIDALGSPAFPRMLAKLLQARVGCDCLLMVSYRHSGPAIYLFDNLQHRRELLFQQYLNGLYAEDPFCRALSQGLQEGVYSLRALATAQGMSPDYLADFYQETGWQEELGLVIQLAGEQWLMIFFGRLQSRPFTPAEQTALRMQLPLLSALCRRHWPAGTGSLAQSPPGPANMAEQVAVALANFGRGRLTRRESQVASLLVQGLDNDMIAEQLRIGSGTVRNHRKRLYAKLGADSQGALFARFLNHLITVNPEFPEE</sequence>
<dbReference type="PANTHER" id="PTHR44688">
    <property type="entry name" value="DNA-BINDING TRANSCRIPTIONAL ACTIVATOR DEVR_DOSR"/>
    <property type="match status" value="1"/>
</dbReference>
<dbReference type="CDD" id="cd06170">
    <property type="entry name" value="LuxR_C_like"/>
    <property type="match status" value="1"/>
</dbReference>
<keyword evidence="6" id="KW-1185">Reference proteome</keyword>
<keyword evidence="2" id="KW-0238">DNA-binding</keyword>
<dbReference type="InterPro" id="IPR036388">
    <property type="entry name" value="WH-like_DNA-bd_sf"/>
</dbReference>
<dbReference type="PROSITE" id="PS00622">
    <property type="entry name" value="HTH_LUXR_1"/>
    <property type="match status" value="1"/>
</dbReference>
<evidence type="ECO:0000313" key="6">
    <source>
        <dbReference type="Proteomes" id="UP000295058"/>
    </source>
</evidence>
<evidence type="ECO:0000256" key="1">
    <source>
        <dbReference type="ARBA" id="ARBA00023015"/>
    </source>
</evidence>
<name>A0ABY2F2S0_9GAMM</name>
<reference evidence="5 6" key="1">
    <citation type="submission" date="2019-03" db="EMBL/GenBank/DDBJ databases">
        <title>Genomic Encyclopedia of Archaeal and Bacterial Type Strains, Phase II (KMG-II): from individual species to whole genera.</title>
        <authorList>
            <person name="Goeker M."/>
        </authorList>
    </citation>
    <scope>NUCLEOTIDE SEQUENCE [LARGE SCALE GENOMIC DNA]</scope>
    <source>
        <strain evidence="5 6">DSM 15594</strain>
    </source>
</reference>
<dbReference type="SMART" id="SM00421">
    <property type="entry name" value="HTH_LUXR"/>
    <property type="match status" value="1"/>
</dbReference>
<protein>
    <submittedName>
        <fullName evidence="5">Regulatory LuxR family protein</fullName>
    </submittedName>
</protein>
<dbReference type="InterPro" id="IPR016032">
    <property type="entry name" value="Sig_transdc_resp-reg_C-effctor"/>
</dbReference>
<organism evidence="5 6">
    <name type="scientific">Oceanimonas baumannii</name>
    <dbReference type="NCBI Taxonomy" id="129578"/>
    <lineage>
        <taxon>Bacteria</taxon>
        <taxon>Pseudomonadati</taxon>
        <taxon>Pseudomonadota</taxon>
        <taxon>Gammaproteobacteria</taxon>
        <taxon>Aeromonadales</taxon>
        <taxon>Aeromonadaceae</taxon>
        <taxon>Oceanimonas</taxon>
    </lineage>
</organism>
<dbReference type="PROSITE" id="PS50043">
    <property type="entry name" value="HTH_LUXR_2"/>
    <property type="match status" value="1"/>
</dbReference>